<protein>
    <submittedName>
        <fullName evidence="3">Pollen preferential protein</fullName>
    </submittedName>
</protein>
<dbReference type="EMBL" id="JAUIZM010000002">
    <property type="protein sequence ID" value="KAK1397314.1"/>
    <property type="molecule type" value="Genomic_DNA"/>
</dbReference>
<evidence type="ECO:0000313" key="2">
    <source>
        <dbReference type="EMBL" id="KAK1397232.1"/>
    </source>
</evidence>
<comment type="caution">
    <text evidence="3">The sequence shown here is derived from an EMBL/GenBank/DDBJ whole genome shotgun (WGS) entry which is preliminary data.</text>
</comment>
<evidence type="ECO:0000313" key="3">
    <source>
        <dbReference type="EMBL" id="KAK1397314.1"/>
    </source>
</evidence>
<accession>A0AAD8J462</accession>
<gene>
    <name evidence="2" type="ORF">POM88_007095</name>
    <name evidence="3" type="ORF">POM88_007177</name>
</gene>
<dbReference type="AlphaFoldDB" id="A0AAD8J462"/>
<dbReference type="PANTHER" id="PTHR33264">
    <property type="entry name" value="EXPRESSED PROTEIN"/>
    <property type="match status" value="1"/>
</dbReference>
<dbReference type="EMBL" id="JAUIZM010000002">
    <property type="protein sequence ID" value="KAK1397232.1"/>
    <property type="molecule type" value="Genomic_DNA"/>
</dbReference>
<keyword evidence="4" id="KW-1185">Reference proteome</keyword>
<organism evidence="3 4">
    <name type="scientific">Heracleum sosnowskyi</name>
    <dbReference type="NCBI Taxonomy" id="360622"/>
    <lineage>
        <taxon>Eukaryota</taxon>
        <taxon>Viridiplantae</taxon>
        <taxon>Streptophyta</taxon>
        <taxon>Embryophyta</taxon>
        <taxon>Tracheophyta</taxon>
        <taxon>Spermatophyta</taxon>
        <taxon>Magnoliopsida</taxon>
        <taxon>eudicotyledons</taxon>
        <taxon>Gunneridae</taxon>
        <taxon>Pentapetalae</taxon>
        <taxon>asterids</taxon>
        <taxon>campanulids</taxon>
        <taxon>Apiales</taxon>
        <taxon>Apiaceae</taxon>
        <taxon>Apioideae</taxon>
        <taxon>apioid superclade</taxon>
        <taxon>Tordylieae</taxon>
        <taxon>Tordyliinae</taxon>
        <taxon>Heracleum</taxon>
    </lineage>
</organism>
<feature type="compositionally biased region" description="Low complexity" evidence="1">
    <location>
        <begin position="12"/>
        <end position="26"/>
    </location>
</feature>
<evidence type="ECO:0000313" key="4">
    <source>
        <dbReference type="Proteomes" id="UP001237642"/>
    </source>
</evidence>
<proteinExistence type="predicted"/>
<sequence>MTVLDSPPLDKNLSLLRSSSRNTNPSSRKRFIEVAGGATAECAAVTCCCPCSLLNLLVLVMYKVPAGLFRKALRHKRRRRIMKKEGLLPAPGLGKSNAKEAEIGTVLSGDSVMMVKALEKNEDVMEVLEKDDGMMKLDKEMWEQFYQTGFWRSPSQRLVTFTR</sequence>
<evidence type="ECO:0000256" key="1">
    <source>
        <dbReference type="SAM" id="MobiDB-lite"/>
    </source>
</evidence>
<reference evidence="3" key="1">
    <citation type="submission" date="2023-02" db="EMBL/GenBank/DDBJ databases">
        <title>Genome of toxic invasive species Heracleum sosnowskyi carries increased number of genes despite the absence of recent whole-genome duplications.</title>
        <authorList>
            <person name="Schelkunov M."/>
            <person name="Shtratnikova V."/>
            <person name="Makarenko M."/>
            <person name="Klepikova A."/>
            <person name="Omelchenko D."/>
            <person name="Novikova G."/>
            <person name="Obukhova E."/>
            <person name="Bogdanov V."/>
            <person name="Penin A."/>
            <person name="Logacheva M."/>
        </authorList>
    </citation>
    <scope>NUCLEOTIDE SEQUENCE</scope>
    <source>
        <strain evidence="3">Hsosn_3</strain>
        <tissue evidence="3">Leaf</tissue>
    </source>
</reference>
<feature type="region of interest" description="Disordered" evidence="1">
    <location>
        <begin position="1"/>
        <end position="27"/>
    </location>
</feature>
<dbReference type="Proteomes" id="UP001237642">
    <property type="component" value="Unassembled WGS sequence"/>
</dbReference>
<dbReference type="PANTHER" id="PTHR33264:SF8">
    <property type="entry name" value="EXPRESSED PROTEIN"/>
    <property type="match status" value="1"/>
</dbReference>
<reference evidence="3" key="2">
    <citation type="submission" date="2023-05" db="EMBL/GenBank/DDBJ databases">
        <authorList>
            <person name="Schelkunov M.I."/>
        </authorList>
    </citation>
    <scope>NUCLEOTIDE SEQUENCE</scope>
    <source>
        <strain evidence="3">Hsosn_3</strain>
        <tissue evidence="3">Leaf</tissue>
    </source>
</reference>
<name>A0AAD8J462_9APIA</name>